<keyword evidence="1" id="KW-0732">Signal</keyword>
<sequence length="325" mass="36089">MLRLMVILLFGCSWLPNAALANDLLELGCHNDTDCQQYEHAKCHNSHCQCTASAEGNEQVTCKPKELKYSNIIGGACTKEHTCTQPYTVCEHSTEQCYCGEHYMPSDDKRRCIPRAVALDDACELTMQCQAKDRAAVCHPSQKSCMCKEHFDKHEQRCVALLDVSCRNDTVCSALDAICLPKLEKCACIAGHVHNLNMTMCLPGVAYGDNCTTNAQCKLTLGNGAACTNNTCLCSAKHYTKISSENDTICAADVAYGGYCRRQEDCEESAEPLQLQCKWGECMCRDNYQVVDNAHCVPEVKTATASQLFSQYHLLALLQIFWLIY</sequence>
<evidence type="ECO:0000313" key="3">
    <source>
        <dbReference type="Proteomes" id="UP000515160"/>
    </source>
</evidence>
<keyword evidence="3" id="KW-1185">Reference proteome</keyword>
<feature type="chain" id="PRO_5027583688" evidence="1">
    <location>
        <begin position="22"/>
        <end position="325"/>
    </location>
</feature>
<evidence type="ECO:0000259" key="2">
    <source>
        <dbReference type="Pfam" id="PF01683"/>
    </source>
</evidence>
<dbReference type="PANTHER" id="PTHR39069:SF4">
    <property type="entry name" value="LD24340P"/>
    <property type="match status" value="1"/>
</dbReference>
<reference evidence="4" key="1">
    <citation type="submission" date="2025-08" db="UniProtKB">
        <authorList>
            <consortium name="RefSeq"/>
        </authorList>
    </citation>
    <scope>IDENTIFICATION</scope>
    <source>
        <strain evidence="4">15112-1751.03</strain>
        <tissue evidence="4">Whole Adult</tissue>
    </source>
</reference>
<dbReference type="RefSeq" id="XP_034118362.1">
    <property type="nucleotide sequence ID" value="XM_034262471.2"/>
</dbReference>
<evidence type="ECO:0000256" key="1">
    <source>
        <dbReference type="SAM" id="SignalP"/>
    </source>
</evidence>
<dbReference type="Pfam" id="PF01683">
    <property type="entry name" value="EB"/>
    <property type="match status" value="1"/>
</dbReference>
<dbReference type="AlphaFoldDB" id="A0A6P8ZFL5"/>
<evidence type="ECO:0000313" key="4">
    <source>
        <dbReference type="RefSeq" id="XP_034118362.1"/>
    </source>
</evidence>
<dbReference type="PANTHER" id="PTHR39069">
    <property type="entry name" value="ECDYSONE-INDUCIBLE GENE E1, ISOFORM A"/>
    <property type="match status" value="1"/>
</dbReference>
<protein>
    <submittedName>
        <fullName evidence="4">Platelet endothelial aggregation receptor 1</fullName>
    </submittedName>
</protein>
<gene>
    <name evidence="4" type="primary">LOC117577618</name>
</gene>
<feature type="signal peptide" evidence="1">
    <location>
        <begin position="1"/>
        <end position="21"/>
    </location>
</feature>
<proteinExistence type="predicted"/>
<organism evidence="3 4">
    <name type="scientific">Drosophila albomicans</name>
    <name type="common">Fruit fly</name>
    <dbReference type="NCBI Taxonomy" id="7291"/>
    <lineage>
        <taxon>Eukaryota</taxon>
        <taxon>Metazoa</taxon>
        <taxon>Ecdysozoa</taxon>
        <taxon>Arthropoda</taxon>
        <taxon>Hexapoda</taxon>
        <taxon>Insecta</taxon>
        <taxon>Pterygota</taxon>
        <taxon>Neoptera</taxon>
        <taxon>Endopterygota</taxon>
        <taxon>Diptera</taxon>
        <taxon>Brachycera</taxon>
        <taxon>Muscomorpha</taxon>
        <taxon>Ephydroidea</taxon>
        <taxon>Drosophilidae</taxon>
        <taxon>Drosophila</taxon>
    </lineage>
</organism>
<dbReference type="GeneID" id="117577618"/>
<dbReference type="InterPro" id="IPR006149">
    <property type="entry name" value="EB_dom"/>
</dbReference>
<dbReference type="Proteomes" id="UP000515160">
    <property type="component" value="Chromosome X"/>
</dbReference>
<dbReference type="OrthoDB" id="5912242at2759"/>
<accession>A0A6P8ZFL5</accession>
<keyword evidence="4" id="KW-0675">Receptor</keyword>
<feature type="domain" description="EB" evidence="2">
    <location>
        <begin position="199"/>
        <end position="238"/>
    </location>
</feature>
<name>A0A6P8ZFL5_DROAB</name>